<feature type="transmembrane region" description="Helical" evidence="7">
    <location>
        <begin position="157"/>
        <end position="175"/>
    </location>
</feature>
<feature type="transmembrane region" description="Helical" evidence="7">
    <location>
        <begin position="220"/>
        <end position="239"/>
    </location>
</feature>
<sequence length="480" mass="49413">MGEERSDDRTGSADSGGGADSAGGAGSAENGEPGGGQAESDAEEPRDGVDYAGRAADILGFSRWWQIAAAAGMMAAVSPYQYVWSSISPALSEGLDIALPALGAVFSFYVVFQSLSQFPAGKWRDRRGPGALTFLAALLAGGGYIGLAYATTLWQLYLLYSLGAIGVGIVYTVAVNTAVKWFPDRTGLTTGVGTMAFAAGSALVVPYVRANATVAAYGDVLRNIGIGILVVTLVGSFLLRDPPTDWLDRHEDGGNGDDAESGGGDDGLAASIRGRDYSSREMLSTWQFWLLYAMFVAMAGADLLVIANVVRFAENFGLAALVATLSATLLPVAAGVSRLVLGEATDRFDRKRVMAGSFLLAGLFRIGLIGAGQTGNGAVFVAFVLGAMFFSSPLFVYFPSLLTDYYGAANSSGNYAVLYTAKVGGGVFAGTVAGYLVATLGWTPTFALGGGLAIAAGLAVFLLRPPSGSGLEAAESPTAD</sequence>
<feature type="domain" description="Major facilitator superfamily (MFS) profile" evidence="8">
    <location>
        <begin position="286"/>
        <end position="480"/>
    </location>
</feature>
<evidence type="ECO:0000313" key="12">
    <source>
        <dbReference type="Proteomes" id="UP001567571"/>
    </source>
</evidence>
<dbReference type="AlphaFoldDB" id="A0AAV3SWU4"/>
<feature type="transmembrane region" description="Helical" evidence="7">
    <location>
        <begin position="444"/>
        <end position="463"/>
    </location>
</feature>
<dbReference type="Gene3D" id="1.20.1250.20">
    <property type="entry name" value="MFS general substrate transporter like domains"/>
    <property type="match status" value="2"/>
</dbReference>
<feature type="transmembrane region" description="Helical" evidence="7">
    <location>
        <begin position="353"/>
        <end position="372"/>
    </location>
</feature>
<keyword evidence="12" id="KW-1185">Reference proteome</keyword>
<evidence type="ECO:0000256" key="5">
    <source>
        <dbReference type="ARBA" id="ARBA00023136"/>
    </source>
</evidence>
<comment type="subcellular location">
    <subcellularLocation>
        <location evidence="1">Membrane</location>
        <topology evidence="1">Multi-pass membrane protein</topology>
    </subcellularLocation>
</comment>
<evidence type="ECO:0000256" key="1">
    <source>
        <dbReference type="ARBA" id="ARBA00004141"/>
    </source>
</evidence>
<feature type="transmembrane region" description="Helical" evidence="7">
    <location>
        <begin position="94"/>
        <end position="112"/>
    </location>
</feature>
<keyword evidence="5 7" id="KW-0472">Membrane</keyword>
<feature type="transmembrane region" description="Helical" evidence="7">
    <location>
        <begin position="419"/>
        <end position="438"/>
    </location>
</feature>
<protein>
    <submittedName>
        <fullName evidence="9 10">MFS transporter</fullName>
    </submittedName>
</protein>
<dbReference type="Pfam" id="PF07690">
    <property type="entry name" value="MFS_1"/>
    <property type="match status" value="1"/>
</dbReference>
<dbReference type="PANTHER" id="PTHR43385">
    <property type="entry name" value="RIBOFLAVIN TRANSPORTER RIBJ"/>
    <property type="match status" value="1"/>
</dbReference>
<dbReference type="CDD" id="cd17353">
    <property type="entry name" value="MFS_OFA_like"/>
    <property type="match status" value="1"/>
</dbReference>
<evidence type="ECO:0000256" key="3">
    <source>
        <dbReference type="ARBA" id="ARBA00022692"/>
    </source>
</evidence>
<dbReference type="Proteomes" id="UP001501425">
    <property type="component" value="Unassembled WGS sequence"/>
</dbReference>
<dbReference type="GO" id="GO:0022857">
    <property type="term" value="F:transmembrane transporter activity"/>
    <property type="evidence" value="ECO:0007669"/>
    <property type="project" value="InterPro"/>
</dbReference>
<dbReference type="InterPro" id="IPR020846">
    <property type="entry name" value="MFS_dom"/>
</dbReference>
<evidence type="ECO:0000313" key="9">
    <source>
        <dbReference type="EMBL" id="GAA0552863.1"/>
    </source>
</evidence>
<reference evidence="10 12" key="3">
    <citation type="submission" date="2024-06" db="EMBL/GenBank/DDBJ databases">
        <title>Halorubrum miltondacostae sp. nov., a potential PHA producer isolated from an inland solar saltern in Rio Maior, Portugal.</title>
        <authorList>
            <person name="Albuquerque L."/>
            <person name="Viver T."/>
            <person name="Barroso C."/>
            <person name="Claudino R."/>
            <person name="Galvan M."/>
            <person name="Simoes G."/>
            <person name="Lobo Da Cunha A."/>
            <person name="Egas C."/>
        </authorList>
    </citation>
    <scope>NUCLEOTIDE SEQUENCE [LARGE SCALE GENOMIC DNA]</scope>
    <source>
        <strain evidence="10 12">DSM 18646</strain>
    </source>
</reference>
<proteinExistence type="predicted"/>
<feature type="transmembrane region" description="Helical" evidence="7">
    <location>
        <begin position="316"/>
        <end position="341"/>
    </location>
</feature>
<evidence type="ECO:0000256" key="7">
    <source>
        <dbReference type="SAM" id="Phobius"/>
    </source>
</evidence>
<gene>
    <name evidence="10" type="ORF">ABNG02_03325</name>
    <name evidence="9" type="ORF">GCM10008994_29840</name>
</gene>
<feature type="transmembrane region" description="Helical" evidence="7">
    <location>
        <begin position="289"/>
        <end position="310"/>
    </location>
</feature>
<dbReference type="PROSITE" id="PS50850">
    <property type="entry name" value="MFS"/>
    <property type="match status" value="1"/>
</dbReference>
<feature type="transmembrane region" description="Helical" evidence="7">
    <location>
        <begin position="378"/>
        <end position="398"/>
    </location>
</feature>
<name>A0AAV3SWU4_9EURY</name>
<evidence type="ECO:0000256" key="6">
    <source>
        <dbReference type="SAM" id="MobiDB-lite"/>
    </source>
</evidence>
<keyword evidence="3 7" id="KW-0812">Transmembrane</keyword>
<dbReference type="EMBL" id="BAAADQ010000015">
    <property type="protein sequence ID" value="GAA0552863.1"/>
    <property type="molecule type" value="Genomic_DNA"/>
</dbReference>
<feature type="compositionally biased region" description="Gly residues" evidence="6">
    <location>
        <begin position="14"/>
        <end position="37"/>
    </location>
</feature>
<feature type="transmembrane region" description="Helical" evidence="7">
    <location>
        <begin position="132"/>
        <end position="151"/>
    </location>
</feature>
<feature type="transmembrane region" description="Helical" evidence="7">
    <location>
        <begin position="187"/>
        <end position="208"/>
    </location>
</feature>
<dbReference type="EMBL" id="JBEDNW010000002">
    <property type="protein sequence ID" value="MEZ3166359.1"/>
    <property type="molecule type" value="Genomic_DNA"/>
</dbReference>
<dbReference type="InterPro" id="IPR036259">
    <property type="entry name" value="MFS_trans_sf"/>
</dbReference>
<dbReference type="InterPro" id="IPR011701">
    <property type="entry name" value="MFS"/>
</dbReference>
<keyword evidence="4 7" id="KW-1133">Transmembrane helix</keyword>
<evidence type="ECO:0000313" key="10">
    <source>
        <dbReference type="EMBL" id="MEZ3166359.1"/>
    </source>
</evidence>
<feature type="region of interest" description="Disordered" evidence="6">
    <location>
        <begin position="1"/>
        <end position="47"/>
    </location>
</feature>
<dbReference type="RefSeq" id="WP_343780442.1">
    <property type="nucleotide sequence ID" value="NZ_BAAADQ010000015.1"/>
</dbReference>
<dbReference type="PANTHER" id="PTHR43385:SF1">
    <property type="entry name" value="RIBOFLAVIN TRANSPORTER RIBJ"/>
    <property type="match status" value="1"/>
</dbReference>
<dbReference type="InterPro" id="IPR052983">
    <property type="entry name" value="MFS_Riboflavin_Transporter"/>
</dbReference>
<comment type="caution">
    <text evidence="9">The sequence shown here is derived from an EMBL/GenBank/DDBJ whole genome shotgun (WGS) entry which is preliminary data.</text>
</comment>
<dbReference type="SUPFAM" id="SSF103473">
    <property type="entry name" value="MFS general substrate transporter"/>
    <property type="match status" value="1"/>
</dbReference>
<evidence type="ECO:0000256" key="4">
    <source>
        <dbReference type="ARBA" id="ARBA00022989"/>
    </source>
</evidence>
<reference evidence="9" key="1">
    <citation type="journal article" date="2014" name="Int. J. Syst. Evol. Microbiol.">
        <title>Complete genome sequence of Corynebacterium casei LMG S-19264T (=DSM 44701T), isolated from a smear-ripened cheese.</title>
        <authorList>
            <consortium name="US DOE Joint Genome Institute (JGI-PGF)"/>
            <person name="Walter F."/>
            <person name="Albersmeier A."/>
            <person name="Kalinowski J."/>
            <person name="Ruckert C."/>
        </authorList>
    </citation>
    <scope>NUCLEOTIDE SEQUENCE</scope>
    <source>
        <strain evidence="9">JCM 14265</strain>
    </source>
</reference>
<reference evidence="9" key="2">
    <citation type="submission" date="2023-12" db="EMBL/GenBank/DDBJ databases">
        <authorList>
            <person name="Sun Q."/>
            <person name="Inoue M."/>
        </authorList>
    </citation>
    <scope>NUCLEOTIDE SEQUENCE</scope>
    <source>
        <strain evidence="9">JCM 14265</strain>
    </source>
</reference>
<keyword evidence="2" id="KW-0813">Transport</keyword>
<accession>A0AAV3SWU4</accession>
<organism evidence="9 11">
    <name type="scientific">Halorubrum ejinorense</name>
    <dbReference type="NCBI Taxonomy" id="425309"/>
    <lineage>
        <taxon>Archaea</taxon>
        <taxon>Methanobacteriati</taxon>
        <taxon>Methanobacteriota</taxon>
        <taxon>Stenosarchaea group</taxon>
        <taxon>Halobacteria</taxon>
        <taxon>Halobacteriales</taxon>
        <taxon>Haloferacaceae</taxon>
        <taxon>Halorubrum</taxon>
    </lineage>
</organism>
<evidence type="ECO:0000256" key="2">
    <source>
        <dbReference type="ARBA" id="ARBA00022448"/>
    </source>
</evidence>
<feature type="compositionally biased region" description="Basic and acidic residues" evidence="6">
    <location>
        <begin position="1"/>
        <end position="11"/>
    </location>
</feature>
<evidence type="ECO:0000313" key="11">
    <source>
        <dbReference type="Proteomes" id="UP001501425"/>
    </source>
</evidence>
<evidence type="ECO:0000259" key="8">
    <source>
        <dbReference type="PROSITE" id="PS50850"/>
    </source>
</evidence>
<dbReference type="GO" id="GO:0016020">
    <property type="term" value="C:membrane"/>
    <property type="evidence" value="ECO:0007669"/>
    <property type="project" value="UniProtKB-SubCell"/>
</dbReference>
<dbReference type="Proteomes" id="UP001567571">
    <property type="component" value="Unassembled WGS sequence"/>
</dbReference>
<feature type="transmembrane region" description="Helical" evidence="7">
    <location>
        <begin position="64"/>
        <end position="82"/>
    </location>
</feature>